<dbReference type="GeneID" id="76608182"/>
<dbReference type="AlphaFoldDB" id="A0A143HLX7"/>
<accession>A0A143HLX7</accession>
<name>A0A143HLX7_MICTH</name>
<evidence type="ECO:0008006" key="5">
    <source>
        <dbReference type="Google" id="ProtNLM"/>
    </source>
</evidence>
<reference evidence="3" key="3">
    <citation type="submission" date="2022-11" db="EMBL/GenBank/DDBJ databases">
        <title>Chitin-degrading and fungicidal potential of chitinolytic bacterial strains from marine environment of the Pacific Ocean regions.</title>
        <authorList>
            <person name="Pentekhina I."/>
            <person name="Nedashkovskaya O."/>
            <person name="Seitkalieva A."/>
            <person name="Podvolotskaya A."/>
            <person name="Tekutyeva L."/>
            <person name="Balabanova L."/>
        </authorList>
    </citation>
    <scope>NUCLEOTIDE SEQUENCE</scope>
    <source>
        <strain evidence="3">KMM 6838</strain>
    </source>
</reference>
<reference evidence="4" key="1">
    <citation type="submission" date="2016-03" db="EMBL/GenBank/DDBJ databases">
        <authorList>
            <person name="Lee Y.-S."/>
            <person name="Choi Y.-L."/>
        </authorList>
    </citation>
    <scope>NUCLEOTIDE SEQUENCE [LARGE SCALE GENOMIC DNA]</scope>
    <source>
        <strain evidence="4">DAU221</strain>
    </source>
</reference>
<proteinExistence type="predicted"/>
<reference evidence="2" key="2">
    <citation type="submission" date="2016-03" db="EMBL/GenBank/DDBJ databases">
        <authorList>
            <person name="Ploux O."/>
        </authorList>
    </citation>
    <scope>NUCLEOTIDE SEQUENCE [LARGE SCALE GENOMIC DNA]</scope>
    <source>
        <strain evidence="2">DAU221</strain>
    </source>
</reference>
<organism evidence="2 4">
    <name type="scientific">Microbulbifer thermotolerans</name>
    <dbReference type="NCBI Taxonomy" id="252514"/>
    <lineage>
        <taxon>Bacteria</taxon>
        <taxon>Pseudomonadati</taxon>
        <taxon>Pseudomonadota</taxon>
        <taxon>Gammaproteobacteria</taxon>
        <taxon>Cellvibrionales</taxon>
        <taxon>Microbulbiferaceae</taxon>
        <taxon>Microbulbifer</taxon>
    </lineage>
</organism>
<keyword evidence="1" id="KW-0732">Signal</keyword>
<protein>
    <recommendedName>
        <fullName evidence="5">DUF2268 domain-containing protein</fullName>
    </recommendedName>
</protein>
<sequence length="275" mass="31377">MRIIPLILILCSSAAVAASNFYANPQLQRQMPRAFALQPEAQSFLQPAFRQTQQQGDALVSAIRKDQQLEQAISQWPNLTIEEQIPHLKRLFKLEAAVMGIEPPTLLIDNHSYPDRTVYFDFDPEAPSTGTVYLNPDKLAERDKFDSLAFLIHETRHSYQFQRAFSTGPEVDDPITSGYANAFKAQKSLKGFSFSDFLTLLNEYEAFQFGNYVIGRLTGWKVQMPDMGTFASQFDSEGNLKIDLIQLSEEVSELSLLERYNLLAKEQYEMRQSKQ</sequence>
<evidence type="ECO:0000313" key="3">
    <source>
        <dbReference type="EMBL" id="MCX2802198.1"/>
    </source>
</evidence>
<dbReference type="KEGG" id="mthd:A3224_08985"/>
<feature type="chain" id="PRO_5007509412" description="DUF2268 domain-containing protein" evidence="1">
    <location>
        <begin position="18"/>
        <end position="275"/>
    </location>
</feature>
<gene>
    <name evidence="2" type="ORF">A3224_08985</name>
    <name evidence="3" type="ORF">OQJ68_10405</name>
</gene>
<dbReference type="EMBL" id="JAPHQB010000015">
    <property type="protein sequence ID" value="MCX2802198.1"/>
    <property type="molecule type" value="Genomic_DNA"/>
</dbReference>
<dbReference type="Proteomes" id="UP001209730">
    <property type="component" value="Unassembled WGS sequence"/>
</dbReference>
<feature type="signal peptide" evidence="1">
    <location>
        <begin position="1"/>
        <end position="17"/>
    </location>
</feature>
<evidence type="ECO:0000313" key="4">
    <source>
        <dbReference type="Proteomes" id="UP000076077"/>
    </source>
</evidence>
<evidence type="ECO:0000256" key="1">
    <source>
        <dbReference type="SAM" id="SignalP"/>
    </source>
</evidence>
<evidence type="ECO:0000313" key="2">
    <source>
        <dbReference type="EMBL" id="AMX02698.1"/>
    </source>
</evidence>
<dbReference type="Proteomes" id="UP000076077">
    <property type="component" value="Chromosome"/>
</dbReference>
<dbReference type="EMBL" id="CP014864">
    <property type="protein sequence ID" value="AMX02698.1"/>
    <property type="molecule type" value="Genomic_DNA"/>
</dbReference>
<dbReference type="OrthoDB" id="6258463at2"/>
<keyword evidence="4" id="KW-1185">Reference proteome</keyword>
<dbReference type="RefSeq" id="WP_067153573.1">
    <property type="nucleotide sequence ID" value="NZ_CP014864.1"/>
</dbReference>